<protein>
    <submittedName>
        <fullName evidence="2">Uncharacterized protein</fullName>
    </submittedName>
</protein>
<dbReference type="Proteomes" id="UP001231518">
    <property type="component" value="Chromosome 1"/>
</dbReference>
<name>A0AAD7Z461_MYTSE</name>
<dbReference type="AlphaFoldDB" id="A0AAD7Z461"/>
<feature type="compositionally biased region" description="Basic and acidic residues" evidence="1">
    <location>
        <begin position="129"/>
        <end position="149"/>
    </location>
</feature>
<gene>
    <name evidence="2" type="ORF">PYW07_000534</name>
</gene>
<comment type="caution">
    <text evidence="2">The sequence shown here is derived from an EMBL/GenBank/DDBJ whole genome shotgun (WGS) entry which is preliminary data.</text>
</comment>
<evidence type="ECO:0000313" key="2">
    <source>
        <dbReference type="EMBL" id="KAJ8737263.1"/>
    </source>
</evidence>
<keyword evidence="3" id="KW-1185">Reference proteome</keyword>
<reference evidence="2" key="1">
    <citation type="submission" date="2023-03" db="EMBL/GenBank/DDBJ databases">
        <title>Chromosome-level genomes of two armyworms, Mythimna separata and Mythimna loreyi, provide insights into the biosynthesis and reception of sex pheromones.</title>
        <authorList>
            <person name="Zhao H."/>
        </authorList>
    </citation>
    <scope>NUCLEOTIDE SEQUENCE</scope>
    <source>
        <strain evidence="2">BeijingLab</strain>
        <tissue evidence="2">Pupa</tissue>
    </source>
</reference>
<feature type="region of interest" description="Disordered" evidence="1">
    <location>
        <begin position="127"/>
        <end position="149"/>
    </location>
</feature>
<accession>A0AAD7Z461</accession>
<organism evidence="2 3">
    <name type="scientific">Mythimna separata</name>
    <name type="common">Oriental armyworm</name>
    <name type="synonym">Pseudaletia separata</name>
    <dbReference type="NCBI Taxonomy" id="271217"/>
    <lineage>
        <taxon>Eukaryota</taxon>
        <taxon>Metazoa</taxon>
        <taxon>Ecdysozoa</taxon>
        <taxon>Arthropoda</taxon>
        <taxon>Hexapoda</taxon>
        <taxon>Insecta</taxon>
        <taxon>Pterygota</taxon>
        <taxon>Neoptera</taxon>
        <taxon>Endopterygota</taxon>
        <taxon>Lepidoptera</taxon>
        <taxon>Glossata</taxon>
        <taxon>Ditrysia</taxon>
        <taxon>Noctuoidea</taxon>
        <taxon>Noctuidae</taxon>
        <taxon>Noctuinae</taxon>
        <taxon>Hadenini</taxon>
        <taxon>Mythimna</taxon>
    </lineage>
</organism>
<proteinExistence type="predicted"/>
<dbReference type="EMBL" id="JARGEI010000001">
    <property type="protein sequence ID" value="KAJ8737263.1"/>
    <property type="molecule type" value="Genomic_DNA"/>
</dbReference>
<evidence type="ECO:0000256" key="1">
    <source>
        <dbReference type="SAM" id="MobiDB-lite"/>
    </source>
</evidence>
<evidence type="ECO:0000313" key="3">
    <source>
        <dbReference type="Proteomes" id="UP001231518"/>
    </source>
</evidence>
<sequence length="149" mass="16963">MGAKQHFKFRHAVYKLAVHISWRNRSVQVVNSESCEAKVDLKANNYIYGVIKKQLTILMNYLIKYRAIKLCVLVKPTPIGKKVRNEGSEAICTTSPSTKSPTPSPAPLPSAMTFQRLHINMRQYNTGGVHERDQHRADAGRPRTRDEFI</sequence>
<feature type="region of interest" description="Disordered" evidence="1">
    <location>
        <begin position="87"/>
        <end position="106"/>
    </location>
</feature>